<feature type="compositionally biased region" description="Polar residues" evidence="4">
    <location>
        <begin position="67"/>
        <end position="86"/>
    </location>
</feature>
<proteinExistence type="inferred from homology"/>
<feature type="compositionally biased region" description="Polar residues" evidence="4">
    <location>
        <begin position="188"/>
        <end position="198"/>
    </location>
</feature>
<name>T2CHG1_9ADEN</name>
<organism evidence="5 6">
    <name type="scientific">Human mastadenovirus B</name>
    <dbReference type="NCBI Taxonomy" id="108098"/>
    <lineage>
        <taxon>Viruses</taxon>
        <taxon>Varidnaviria</taxon>
        <taxon>Bamfordvirae</taxon>
        <taxon>Preplasmiviricota</taxon>
        <taxon>Polisuviricotina</taxon>
        <taxon>Pharingeaviricetes</taxon>
        <taxon>Rowavirales</taxon>
        <taxon>Adenoviridae</taxon>
        <taxon>Mastadenovirus</taxon>
        <taxon>Mastadenovirus blackbeardi</taxon>
    </lineage>
</organism>
<dbReference type="Pfam" id="PF11081">
    <property type="entry name" value="Adeno_L433K_22K"/>
    <property type="match status" value="1"/>
</dbReference>
<feature type="region of interest" description="Disordered" evidence="4">
    <location>
        <begin position="1"/>
        <end position="124"/>
    </location>
</feature>
<dbReference type="GO" id="GO:0019073">
    <property type="term" value="P:viral DNA genome packaging"/>
    <property type="evidence" value="ECO:0007669"/>
    <property type="project" value="InterPro"/>
</dbReference>
<evidence type="ECO:0000256" key="2">
    <source>
        <dbReference type="ARBA" id="ARBA00022612"/>
    </source>
</evidence>
<evidence type="ECO:0000313" key="5">
    <source>
        <dbReference type="EMBL" id="AGV32772.1"/>
    </source>
</evidence>
<comment type="similarity">
    <text evidence="1">Belongs to the adenoviridae splicing factor family.</text>
</comment>
<accession>T2CHG1</accession>
<dbReference type="InterPro" id="IPR021304">
    <property type="entry name" value="Adeno_L4-33K/L4-22K"/>
</dbReference>
<feature type="region of interest" description="Disordered" evidence="4">
    <location>
        <begin position="178"/>
        <end position="198"/>
    </location>
</feature>
<feature type="compositionally biased region" description="Basic residues" evidence="4">
    <location>
        <begin position="1"/>
        <end position="11"/>
    </location>
</feature>
<keyword evidence="2" id="KW-1188">Viral release from host cell</keyword>
<evidence type="ECO:0000256" key="4">
    <source>
        <dbReference type="SAM" id="MobiDB-lite"/>
    </source>
</evidence>
<sequence>MSQRRGNKKLKVQLPPPEDMEEDWDSQTEEMEDWDSQAEEEEDSLEEDSLEEEDEEAEEVEEATAAKQLSSAAETSKATDNTTATISVPGRGVQHRPNSRWDETGRLPNATTASKTGKKERQGYKSWRGHKNAIISCLHECGGNISFTRRYLLFHHGVNFPRNVLHYYRHLHSPYYSQQASAEKDNSSKNLQQKTSSS</sequence>
<protein>
    <submittedName>
        <fullName evidence="5">L4 encapsidation protein</fullName>
    </submittedName>
</protein>
<evidence type="ECO:0000313" key="6">
    <source>
        <dbReference type="Proteomes" id="UP000132305"/>
    </source>
</evidence>
<gene>
    <name evidence="5" type="primary">L4</name>
    <name evidence="5" type="ORF">H648_40383gpL4</name>
</gene>
<dbReference type="EMBL" id="KF633445">
    <property type="protein sequence ID" value="AGV32772.1"/>
    <property type="molecule type" value="Genomic_DNA"/>
</dbReference>
<evidence type="ECO:0000256" key="3">
    <source>
        <dbReference type="ARBA" id="ARBA00023219"/>
    </source>
</evidence>
<dbReference type="Proteomes" id="UP000132305">
    <property type="component" value="Segment"/>
</dbReference>
<evidence type="ECO:0000256" key="1">
    <source>
        <dbReference type="ARBA" id="ARBA00008192"/>
    </source>
</evidence>
<reference evidence="5 6" key="1">
    <citation type="submission" date="2013-09" db="EMBL/GenBank/DDBJ databases">
        <authorList>
            <person name="Madupu R."/>
            <person name="Halpin R."/>
            <person name="Fedorova N."/>
            <person name="Tsitrin T."/>
            <person name="Stockwell T."/>
            <person name="Amedeo P."/>
            <person name="Appalla L."/>
            <person name="Bishop B."/>
            <person name="Edworthy P."/>
            <person name="Gupta N."/>
            <person name="Hoover J."/>
            <person name="Katzel D."/>
            <person name="Li K."/>
            <person name="Schobel S."/>
            <person name="Shrivastava S."/>
            <person name="Thovarai V."/>
            <person name="Wang S."/>
            <person name="Dehghan S."/>
            <person name="Singh S."/>
            <person name="Liu E.B."/>
            <person name="Seto J."/>
            <person name="Jones M.S."/>
            <person name="Kajon A."/>
            <person name="Gray G."/>
            <person name="Kowalski R."/>
            <person name="Romanowski E."/>
            <person name="Chodosh J."/>
            <person name="Wentworth D.E."/>
            <person name="Seto D."/>
        </authorList>
    </citation>
    <scope>NUCLEOTIDE SEQUENCE [LARGE SCALE GENOMIC DNA]</scope>
    <source>
        <strain evidence="5">Human/DEU/HEIM_00086/X/X[PXHXFX]</strain>
    </source>
</reference>
<feature type="compositionally biased region" description="Acidic residues" evidence="4">
    <location>
        <begin position="18"/>
        <end position="62"/>
    </location>
</feature>
<keyword evidence="3" id="KW-0231">Viral genome packaging</keyword>